<dbReference type="Proteomes" id="UP000037696">
    <property type="component" value="Unassembled WGS sequence"/>
</dbReference>
<protein>
    <submittedName>
        <fullName evidence="1">Uncharacterized protein</fullName>
    </submittedName>
</protein>
<dbReference type="EMBL" id="LHQQ01000135">
    <property type="protein sequence ID" value="KOS41345.1"/>
    <property type="molecule type" value="Genomic_DNA"/>
</dbReference>
<keyword evidence="2" id="KW-1185">Reference proteome</keyword>
<comment type="caution">
    <text evidence="1">The sequence shown here is derived from an EMBL/GenBank/DDBJ whole genome shotgun (WGS) entry which is preliminary data.</text>
</comment>
<gene>
    <name evidence="1" type="ORF">ACN38_g7785</name>
</gene>
<proteinExistence type="predicted"/>
<evidence type="ECO:0000313" key="2">
    <source>
        <dbReference type="Proteomes" id="UP000037696"/>
    </source>
</evidence>
<dbReference type="AlphaFoldDB" id="A0A0N0RYF3"/>
<accession>A0A0N0RYF3</accession>
<reference evidence="1 2" key="1">
    <citation type="submission" date="2015-08" db="EMBL/GenBank/DDBJ databases">
        <title>Genome sequencing of Penicillium nordicum.</title>
        <authorList>
            <person name="Nguyen H.D."/>
            <person name="Seifert K.A."/>
        </authorList>
    </citation>
    <scope>NUCLEOTIDE SEQUENCE [LARGE SCALE GENOMIC DNA]</scope>
    <source>
        <strain evidence="1 2">DAOMC 185683</strain>
    </source>
</reference>
<organism evidence="1 2">
    <name type="scientific">Penicillium nordicum</name>
    <dbReference type="NCBI Taxonomy" id="229535"/>
    <lineage>
        <taxon>Eukaryota</taxon>
        <taxon>Fungi</taxon>
        <taxon>Dikarya</taxon>
        <taxon>Ascomycota</taxon>
        <taxon>Pezizomycotina</taxon>
        <taxon>Eurotiomycetes</taxon>
        <taxon>Eurotiomycetidae</taxon>
        <taxon>Eurotiales</taxon>
        <taxon>Aspergillaceae</taxon>
        <taxon>Penicillium</taxon>
    </lineage>
</organism>
<sequence>MIISAEYEEEKRAQRPPWWRFWKANNATTTTTGEEAVNKSSPRLAVLNQVMVDLSSWHRGASVYLLTSTPTRSSRVVCLFQAHTPEPARMVDPLILFLAQAVPAAHSTQRCTATGDYRDHRHITLSLVYIAWQ</sequence>
<name>A0A0N0RYF3_9EURO</name>
<evidence type="ECO:0000313" key="1">
    <source>
        <dbReference type="EMBL" id="KOS41345.1"/>
    </source>
</evidence>